<reference evidence="1" key="1">
    <citation type="submission" date="2015-06" db="UniProtKB">
        <authorList>
            <consortium name="EnsemblPlants"/>
        </authorList>
    </citation>
    <scope>IDENTIFICATION</scope>
</reference>
<dbReference type="PANTHER" id="PTHR47926">
    <property type="entry name" value="PENTATRICOPEPTIDE REPEAT-CONTAINING PROTEIN"/>
    <property type="match status" value="1"/>
</dbReference>
<dbReference type="InterPro" id="IPR046960">
    <property type="entry name" value="PPR_At4g14850-like_plant"/>
</dbReference>
<dbReference type="NCBIfam" id="TIGR00756">
    <property type="entry name" value="PPR"/>
    <property type="match status" value="2"/>
</dbReference>
<dbReference type="Pfam" id="PF13041">
    <property type="entry name" value="PPR_2"/>
    <property type="match status" value="1"/>
</dbReference>
<dbReference type="PROSITE" id="PS51375">
    <property type="entry name" value="PPR"/>
    <property type="match status" value="2"/>
</dbReference>
<evidence type="ECO:0008006" key="2">
    <source>
        <dbReference type="Google" id="ProtNLM"/>
    </source>
</evidence>
<organism evidence="1">
    <name type="scientific">Aegilops tauschii</name>
    <name type="common">Tausch's goatgrass</name>
    <name type="synonym">Aegilops squarrosa</name>
    <dbReference type="NCBI Taxonomy" id="37682"/>
    <lineage>
        <taxon>Eukaryota</taxon>
        <taxon>Viridiplantae</taxon>
        <taxon>Streptophyta</taxon>
        <taxon>Embryophyta</taxon>
        <taxon>Tracheophyta</taxon>
        <taxon>Spermatophyta</taxon>
        <taxon>Magnoliopsida</taxon>
        <taxon>Liliopsida</taxon>
        <taxon>Poales</taxon>
        <taxon>Poaceae</taxon>
        <taxon>BOP clade</taxon>
        <taxon>Pooideae</taxon>
        <taxon>Triticodae</taxon>
        <taxon>Triticeae</taxon>
        <taxon>Triticinae</taxon>
        <taxon>Aegilops</taxon>
    </lineage>
</organism>
<protein>
    <recommendedName>
        <fullName evidence="2">Pentatricopeptide repeat-containing protein</fullName>
    </recommendedName>
</protein>
<dbReference type="ExpressionAtlas" id="M8BVF9">
    <property type="expression patterns" value="baseline"/>
</dbReference>
<sequence length="265" mass="29225">MELHQRPEAAAQLAVLQWSLTGGFNEASTVARSYDGVLGAPVESPLWRGGGGHTFPFLLKTSARLPLPVSKQIHALVLKHGLHRDTTLPNANALVHVYSVARLMGVAWKVFDELPVRSMVVYTMMASGYAQNRRYKDAMGAFDDMLNEGFEPGAVVMASVLSTCARSESGGLRRGMAVPLEVILGMALVDVYAKNWTIKEAVTVFKGMPERHTATWNALIPALTHHGHGKDALAMFQQMRREGVLPNATTLVKDPWVECHWWLRQ</sequence>
<dbReference type="EnsemblPlants" id="EMT25949">
    <property type="protein sequence ID" value="EMT25949"/>
    <property type="gene ID" value="F775_02588"/>
</dbReference>
<evidence type="ECO:0000313" key="1">
    <source>
        <dbReference type="EnsemblPlants" id="EMT25949"/>
    </source>
</evidence>
<dbReference type="InterPro" id="IPR002885">
    <property type="entry name" value="PPR_rpt"/>
</dbReference>
<dbReference type="Pfam" id="PF01535">
    <property type="entry name" value="PPR"/>
    <property type="match status" value="2"/>
</dbReference>
<dbReference type="PANTHER" id="PTHR47926:SF393">
    <property type="entry name" value="REPEAT-CONTAINING PROTEIN, PUTATIVE-RELATED"/>
    <property type="match status" value="1"/>
</dbReference>
<accession>M8BVF9</accession>
<proteinExistence type="predicted"/>
<dbReference type="Gene3D" id="1.25.40.10">
    <property type="entry name" value="Tetratricopeptide repeat domain"/>
    <property type="match status" value="2"/>
</dbReference>
<dbReference type="AlphaFoldDB" id="M8BVF9"/>
<dbReference type="InterPro" id="IPR011990">
    <property type="entry name" value="TPR-like_helical_dom_sf"/>
</dbReference>
<name>M8BVF9_AEGTA</name>
<dbReference type="GO" id="GO:0003723">
    <property type="term" value="F:RNA binding"/>
    <property type="evidence" value="ECO:0007669"/>
    <property type="project" value="InterPro"/>
</dbReference>
<dbReference type="GO" id="GO:0009451">
    <property type="term" value="P:RNA modification"/>
    <property type="evidence" value="ECO:0007669"/>
    <property type="project" value="InterPro"/>
</dbReference>